<keyword evidence="1" id="KW-0812">Transmembrane</keyword>
<gene>
    <name evidence="2" type="ORF">VB774_12980</name>
</gene>
<feature type="transmembrane region" description="Helical" evidence="1">
    <location>
        <begin position="20"/>
        <end position="44"/>
    </location>
</feature>
<organism evidence="2 3">
    <name type="scientific">Pseudanabaena galeata UHCC 0370</name>
    <dbReference type="NCBI Taxonomy" id="3110310"/>
    <lineage>
        <taxon>Bacteria</taxon>
        <taxon>Bacillati</taxon>
        <taxon>Cyanobacteriota</taxon>
        <taxon>Cyanophyceae</taxon>
        <taxon>Pseudanabaenales</taxon>
        <taxon>Pseudanabaenaceae</taxon>
        <taxon>Pseudanabaena</taxon>
    </lineage>
</organism>
<evidence type="ECO:0000313" key="2">
    <source>
        <dbReference type="EMBL" id="MEA5478535.1"/>
    </source>
</evidence>
<keyword evidence="1" id="KW-0472">Membrane</keyword>
<protein>
    <submittedName>
        <fullName evidence="2">Pentapeptide repeat-containing protein</fullName>
    </submittedName>
</protein>
<dbReference type="InterPro" id="IPR051082">
    <property type="entry name" value="Pentapeptide-BTB/POZ_domain"/>
</dbReference>
<keyword evidence="1" id="KW-1133">Transmembrane helix</keyword>
<comment type="caution">
    <text evidence="2">The sequence shown here is derived from an EMBL/GenBank/DDBJ whole genome shotgun (WGS) entry which is preliminary data.</text>
</comment>
<dbReference type="InterPro" id="IPR001646">
    <property type="entry name" value="5peptide_repeat"/>
</dbReference>
<sequence length="380" mass="41944">MPKYTTAKVQEKSRILKRKLITFMLSNSFRVLAILTIAYLFLVLVQQLDFFLKGNKVCSSLNCIWISLTSVITLDNIEAYSILVATTMYLWESKQRRQKAQYEAWKVIDTSTGIKTSYARIQALQDLHQSGASLKEIDLLRANLKGINFAGINLCRANLEETILIRANLSDAEMLSVNLQGARLNRAILTNSQLSLANLTGANLTGVDLSSANLIGANLKGANLTGANLTGANLSSANLTEVNLTRANLTGANLSSAKLIGANLKYINLDKANLNHSNFTRADFSSPPIVNAESELQTKNTEEQSSRKLGSTKRISLKATKSQISLKDTKFNYTVLQDANFLNTNISEADFNNAYFCNTVMPDGRIENRDCERTNIDIKV</sequence>
<evidence type="ECO:0000256" key="1">
    <source>
        <dbReference type="SAM" id="Phobius"/>
    </source>
</evidence>
<dbReference type="EMBL" id="JAYGIE010000075">
    <property type="protein sequence ID" value="MEA5478535.1"/>
    <property type="molecule type" value="Genomic_DNA"/>
</dbReference>
<dbReference type="Proteomes" id="UP001301388">
    <property type="component" value="Unassembled WGS sequence"/>
</dbReference>
<name>A0ABU5TJV0_9CYAN</name>
<proteinExistence type="predicted"/>
<dbReference type="SUPFAM" id="SSF141571">
    <property type="entry name" value="Pentapeptide repeat-like"/>
    <property type="match status" value="2"/>
</dbReference>
<dbReference type="Gene3D" id="2.160.20.80">
    <property type="entry name" value="E3 ubiquitin-protein ligase SopA"/>
    <property type="match status" value="2"/>
</dbReference>
<dbReference type="PANTHER" id="PTHR14136:SF17">
    <property type="entry name" value="BTB_POZ DOMAIN-CONTAINING PROTEIN KCTD9"/>
    <property type="match status" value="1"/>
</dbReference>
<dbReference type="PANTHER" id="PTHR14136">
    <property type="entry name" value="BTB_POZ DOMAIN-CONTAINING PROTEIN KCTD9"/>
    <property type="match status" value="1"/>
</dbReference>
<keyword evidence="3" id="KW-1185">Reference proteome</keyword>
<accession>A0ABU5TJV0</accession>
<dbReference type="RefSeq" id="WP_323262010.1">
    <property type="nucleotide sequence ID" value="NZ_JAYGIE010000075.1"/>
</dbReference>
<dbReference type="Pfam" id="PF00805">
    <property type="entry name" value="Pentapeptide"/>
    <property type="match status" value="4"/>
</dbReference>
<evidence type="ECO:0000313" key="3">
    <source>
        <dbReference type="Proteomes" id="UP001301388"/>
    </source>
</evidence>
<reference evidence="2 3" key="1">
    <citation type="submission" date="2023-12" db="EMBL/GenBank/DDBJ databases">
        <title>Baltic Sea Cyanobacteria.</title>
        <authorList>
            <person name="Delbaje E."/>
            <person name="Fewer D.P."/>
            <person name="Shishido T.K."/>
        </authorList>
    </citation>
    <scope>NUCLEOTIDE SEQUENCE [LARGE SCALE GENOMIC DNA]</scope>
    <source>
        <strain evidence="2 3">UHCC 0370</strain>
    </source>
</reference>